<comment type="caution">
    <text evidence="21">The sequence shown here is derived from an EMBL/GenBank/DDBJ whole genome shotgun (WGS) entry which is preliminary data.</text>
</comment>
<keyword evidence="7 19" id="KW-0812">Transmembrane</keyword>
<dbReference type="GO" id="GO:0055085">
    <property type="term" value="P:transmembrane transport"/>
    <property type="evidence" value="ECO:0007669"/>
    <property type="project" value="InterPro"/>
</dbReference>
<dbReference type="GO" id="GO:0016887">
    <property type="term" value="F:ATP hydrolysis activity"/>
    <property type="evidence" value="ECO:0007669"/>
    <property type="project" value="InterPro"/>
</dbReference>
<reference evidence="21" key="1">
    <citation type="submission" date="2022-01" db="EMBL/GenBank/DDBJ databases">
        <title>Genome Sequence Resource for Two Populations of Ditylenchus destructor, the Migratory Endoparasitic Phytonematode.</title>
        <authorList>
            <person name="Zhang H."/>
            <person name="Lin R."/>
            <person name="Xie B."/>
        </authorList>
    </citation>
    <scope>NUCLEOTIDE SEQUENCE</scope>
    <source>
        <strain evidence="21">BazhouSP</strain>
    </source>
</reference>
<comment type="similarity">
    <text evidence="14">Belongs to the ABC transporter superfamily. Glutathione importer (TC 3.A.1.5.11) family.</text>
</comment>
<evidence type="ECO:0000256" key="6">
    <source>
        <dbReference type="ARBA" id="ARBA00022519"/>
    </source>
</evidence>
<keyword evidence="9" id="KW-0067">ATP-binding</keyword>
<dbReference type="InterPro" id="IPR017871">
    <property type="entry name" value="ABC_transporter-like_CS"/>
</dbReference>
<sequence length="608" mass="66219">MSSVLAPSSVAAAVEPLPAQRSRGYWASVWLRFRRDPVAVGAAVVVLLLIALAIFGPWLAPADPYQSSMLKRLKPIGTEGLPLGSDELGRDMLSRLIVGARLSLFIGITPVLCAFVLGTVIGIVAGYAGGLTNTLIMRTIDVFYAFPSVLLAIALSGALGAGVVNSLISLTIVFIPQIARVAESVTTQVRNRDYVEAARASGAGALHHRARARAGQRARADLRLLHRADFGPEWGLMLNTLRTAIYVQPWVAALPGVAIFITSISFNILSDGLAHRHGQQGLRHGNGRTGGHRRAGPAAADDHGLVKHFPLKKDPLGRGGGVVRAVDGVDFEVLKGETLGVVGESGCGKSTTARLLMQLIEPTRGEVVFDGREVGGRDLPLKEFRRQVQMVFQDSYASLNPRLTIEDSIAFGPQVHGVPHRESVARARDLLGRVGLSPQRFAERYPHELSGGQRQRVNIARALALQPRMVILDEAVSALDKSVEAQVINLLLDLKAEFGLTYVFISHDLNVVRYVSDRVMVMYLGQVAEIGRPMRCTTSPRTPTRGRCCHPCPRWTPTTAPRRRRSRAIRRTRSTRLRAAAFIRAARWPRRCAGRWCPSASPPVRSMR</sequence>
<dbReference type="SUPFAM" id="SSF52540">
    <property type="entry name" value="P-loop containing nucleoside triphosphate hydrolases"/>
    <property type="match status" value="1"/>
</dbReference>
<dbReference type="EMBL" id="JAKKPZ010000879">
    <property type="protein sequence ID" value="KAI1691714.1"/>
    <property type="molecule type" value="Genomic_DNA"/>
</dbReference>
<dbReference type="InterPro" id="IPR027417">
    <property type="entry name" value="P-loop_NTPase"/>
</dbReference>
<dbReference type="Pfam" id="PF12911">
    <property type="entry name" value="OppC_N"/>
    <property type="match status" value="1"/>
</dbReference>
<dbReference type="PROSITE" id="PS50893">
    <property type="entry name" value="ABC_TRANSPORTER_2"/>
    <property type="match status" value="1"/>
</dbReference>
<feature type="transmembrane region" description="Helical" evidence="19">
    <location>
        <begin position="102"/>
        <end position="129"/>
    </location>
</feature>
<dbReference type="Gene3D" id="3.40.50.300">
    <property type="entry name" value="P-loop containing nucleotide triphosphate hydrolases"/>
    <property type="match status" value="1"/>
</dbReference>
<dbReference type="CDD" id="cd03257">
    <property type="entry name" value="ABC_NikE_OppD_transporters"/>
    <property type="match status" value="1"/>
</dbReference>
<evidence type="ECO:0000259" key="20">
    <source>
        <dbReference type="PROSITE" id="PS50893"/>
    </source>
</evidence>
<dbReference type="Pfam" id="PF00005">
    <property type="entry name" value="ABC_tran"/>
    <property type="match status" value="1"/>
</dbReference>
<proteinExistence type="inferred from homology"/>
<dbReference type="EC" id="7.4.2.10" evidence="15"/>
<dbReference type="InterPro" id="IPR000515">
    <property type="entry name" value="MetI-like"/>
</dbReference>
<organism evidence="21 22">
    <name type="scientific">Ditylenchus destructor</name>
    <dbReference type="NCBI Taxonomy" id="166010"/>
    <lineage>
        <taxon>Eukaryota</taxon>
        <taxon>Metazoa</taxon>
        <taxon>Ecdysozoa</taxon>
        <taxon>Nematoda</taxon>
        <taxon>Chromadorea</taxon>
        <taxon>Rhabditida</taxon>
        <taxon>Tylenchina</taxon>
        <taxon>Tylenchomorpha</taxon>
        <taxon>Sphaerularioidea</taxon>
        <taxon>Anguinidae</taxon>
        <taxon>Anguininae</taxon>
        <taxon>Ditylenchus</taxon>
    </lineage>
</organism>
<evidence type="ECO:0000256" key="8">
    <source>
        <dbReference type="ARBA" id="ARBA00022741"/>
    </source>
</evidence>
<comment type="subunit">
    <text evidence="3">The complex is composed of two ATP-binding proteins (GsiA), two transmembrane proteins (GsiC and GsiD) and a solute-binding protein (GsiB).</text>
</comment>
<dbReference type="SMART" id="SM00382">
    <property type="entry name" value="AAA"/>
    <property type="match status" value="1"/>
</dbReference>
<feature type="transmembrane region" description="Helical" evidence="19">
    <location>
        <begin position="37"/>
        <end position="60"/>
    </location>
</feature>
<feature type="domain" description="ABC transporter" evidence="20">
    <location>
        <begin position="311"/>
        <end position="549"/>
    </location>
</feature>
<evidence type="ECO:0000256" key="9">
    <source>
        <dbReference type="ARBA" id="ARBA00022840"/>
    </source>
</evidence>
<evidence type="ECO:0000256" key="2">
    <source>
        <dbReference type="ARBA" id="ARBA00004533"/>
    </source>
</evidence>
<dbReference type="GO" id="GO:0005524">
    <property type="term" value="F:ATP binding"/>
    <property type="evidence" value="ECO:0007669"/>
    <property type="project" value="UniProtKB-KW"/>
</dbReference>
<dbReference type="PROSITE" id="PS00211">
    <property type="entry name" value="ABC_TRANSPORTER_1"/>
    <property type="match status" value="1"/>
</dbReference>
<keyword evidence="10" id="KW-1278">Translocase</keyword>
<dbReference type="InterPro" id="IPR003593">
    <property type="entry name" value="AAA+_ATPase"/>
</dbReference>
<evidence type="ECO:0000256" key="13">
    <source>
        <dbReference type="ARBA" id="ARBA00037530"/>
    </source>
</evidence>
<dbReference type="InterPro" id="IPR035906">
    <property type="entry name" value="MetI-like_sf"/>
</dbReference>
<keyword evidence="6" id="KW-0997">Cell inner membrane</keyword>
<dbReference type="Proteomes" id="UP001201812">
    <property type="component" value="Unassembled WGS sequence"/>
</dbReference>
<dbReference type="InterPro" id="IPR025966">
    <property type="entry name" value="OppC_N"/>
</dbReference>
<keyword evidence="5" id="KW-1003">Cell membrane</keyword>
<dbReference type="Gene3D" id="1.10.3720.10">
    <property type="entry name" value="MetI-like"/>
    <property type="match status" value="1"/>
</dbReference>
<evidence type="ECO:0000256" key="4">
    <source>
        <dbReference type="ARBA" id="ARBA00022448"/>
    </source>
</evidence>
<name>A0AAD4MF63_9BILA</name>
<feature type="region of interest" description="Disordered" evidence="18">
    <location>
        <begin position="277"/>
        <end position="299"/>
    </location>
</feature>
<dbReference type="AlphaFoldDB" id="A0AAD4MF63"/>
<dbReference type="PANTHER" id="PTHR43776:SF15">
    <property type="entry name" value="GLUTATHIONE IMPORT ATP-BINDING PROTEIN GSIA"/>
    <property type="match status" value="1"/>
</dbReference>
<dbReference type="InterPro" id="IPR050319">
    <property type="entry name" value="ABC_transp_ATP-bind"/>
</dbReference>
<dbReference type="SUPFAM" id="SSF161098">
    <property type="entry name" value="MetI-like"/>
    <property type="match status" value="1"/>
</dbReference>
<evidence type="ECO:0000256" key="7">
    <source>
        <dbReference type="ARBA" id="ARBA00022692"/>
    </source>
</evidence>
<dbReference type="Pfam" id="PF00528">
    <property type="entry name" value="BPD_transp_1"/>
    <property type="match status" value="1"/>
</dbReference>
<comment type="catalytic activity">
    <reaction evidence="17">
        <text>glutathione(out) + ATP + H2O = glutathione(in) + ADP + phosphate + H(+)</text>
        <dbReference type="Rhea" id="RHEA:29791"/>
        <dbReference type="ChEBI" id="CHEBI:15377"/>
        <dbReference type="ChEBI" id="CHEBI:15378"/>
        <dbReference type="ChEBI" id="CHEBI:30616"/>
        <dbReference type="ChEBI" id="CHEBI:43474"/>
        <dbReference type="ChEBI" id="CHEBI:57925"/>
        <dbReference type="ChEBI" id="CHEBI:456216"/>
        <dbReference type="EC" id="7.4.2.10"/>
    </reaction>
</comment>
<comment type="function">
    <text evidence="13">Part of the ABC transporter complex GsiABCD involved in glutathione import. Responsible for energy coupling to the transport system.</text>
</comment>
<accession>A0AAD4MF63</accession>
<evidence type="ECO:0000256" key="16">
    <source>
        <dbReference type="ARBA" id="ARBA00041187"/>
    </source>
</evidence>
<evidence type="ECO:0000256" key="1">
    <source>
        <dbReference type="ARBA" id="ARBA00004141"/>
    </source>
</evidence>
<keyword evidence="8" id="KW-0547">Nucleotide-binding</keyword>
<dbReference type="InterPro" id="IPR003439">
    <property type="entry name" value="ABC_transporter-like_ATP-bd"/>
</dbReference>
<dbReference type="PANTHER" id="PTHR43776">
    <property type="entry name" value="TRANSPORT ATP-BINDING PROTEIN"/>
    <property type="match status" value="1"/>
</dbReference>
<protein>
    <recommendedName>
        <fullName evidence="16">Glutathione import ATP-binding protein GsiA</fullName>
        <ecNumber evidence="15">7.4.2.10</ecNumber>
    </recommendedName>
</protein>
<evidence type="ECO:0000256" key="3">
    <source>
        <dbReference type="ARBA" id="ARBA00011469"/>
    </source>
</evidence>
<keyword evidence="12 19" id="KW-0472">Membrane</keyword>
<gene>
    <name evidence="21" type="ORF">DdX_21708</name>
</gene>
<keyword evidence="4" id="KW-0813">Transport</keyword>
<evidence type="ECO:0000256" key="5">
    <source>
        <dbReference type="ARBA" id="ARBA00022475"/>
    </source>
</evidence>
<keyword evidence="11 19" id="KW-1133">Transmembrane helix</keyword>
<comment type="subcellular location">
    <subcellularLocation>
        <location evidence="2">Cell inner membrane</location>
    </subcellularLocation>
    <subcellularLocation>
        <location evidence="1">Membrane</location>
        <topology evidence="1">Multi-pass membrane protein</topology>
    </subcellularLocation>
</comment>
<keyword evidence="22" id="KW-1185">Reference proteome</keyword>
<evidence type="ECO:0000256" key="14">
    <source>
        <dbReference type="ARBA" id="ARBA00038416"/>
    </source>
</evidence>
<evidence type="ECO:0000313" key="22">
    <source>
        <dbReference type="Proteomes" id="UP001201812"/>
    </source>
</evidence>
<dbReference type="CDD" id="cd06261">
    <property type="entry name" value="TM_PBP2"/>
    <property type="match status" value="1"/>
</dbReference>
<evidence type="ECO:0000256" key="15">
    <source>
        <dbReference type="ARBA" id="ARBA00039050"/>
    </source>
</evidence>
<evidence type="ECO:0000256" key="10">
    <source>
        <dbReference type="ARBA" id="ARBA00022967"/>
    </source>
</evidence>
<evidence type="ECO:0000256" key="18">
    <source>
        <dbReference type="SAM" id="MobiDB-lite"/>
    </source>
</evidence>
<evidence type="ECO:0000256" key="19">
    <source>
        <dbReference type="SAM" id="Phobius"/>
    </source>
</evidence>
<evidence type="ECO:0000256" key="17">
    <source>
        <dbReference type="ARBA" id="ARBA00047640"/>
    </source>
</evidence>
<feature type="transmembrane region" description="Helical" evidence="19">
    <location>
        <begin position="149"/>
        <end position="175"/>
    </location>
</feature>
<evidence type="ECO:0000313" key="21">
    <source>
        <dbReference type="EMBL" id="KAI1691714.1"/>
    </source>
</evidence>
<evidence type="ECO:0000256" key="11">
    <source>
        <dbReference type="ARBA" id="ARBA00022989"/>
    </source>
</evidence>
<evidence type="ECO:0000256" key="12">
    <source>
        <dbReference type="ARBA" id="ARBA00023136"/>
    </source>
</evidence>
<dbReference type="GO" id="GO:0005886">
    <property type="term" value="C:plasma membrane"/>
    <property type="evidence" value="ECO:0007669"/>
    <property type="project" value="UniProtKB-SubCell"/>
</dbReference>